<evidence type="ECO:0000256" key="7">
    <source>
        <dbReference type="PIRNR" id="PIRNR000124"/>
    </source>
</evidence>
<dbReference type="InterPro" id="IPR001732">
    <property type="entry name" value="UDP-Glc/GDP-Man_DH_N"/>
</dbReference>
<evidence type="ECO:0000259" key="11">
    <source>
        <dbReference type="SMART" id="SM00984"/>
    </source>
</evidence>
<dbReference type="PANTHER" id="PTHR43750:SF3">
    <property type="entry name" value="UDP-GLUCOSE 6-DEHYDROGENASE TUAD"/>
    <property type="match status" value="1"/>
</dbReference>
<dbReference type="InterPro" id="IPR036220">
    <property type="entry name" value="UDP-Glc/GDP-Man_DH_C_sf"/>
</dbReference>
<feature type="domain" description="UDP-glucose/GDP-mannose dehydrogenase C-terminal" evidence="11">
    <location>
        <begin position="313"/>
        <end position="414"/>
    </location>
</feature>
<organism evidence="12 13">
    <name type="scientific">Marinisporobacter balticus</name>
    <dbReference type="NCBI Taxonomy" id="2018667"/>
    <lineage>
        <taxon>Bacteria</taxon>
        <taxon>Bacillati</taxon>
        <taxon>Bacillota</taxon>
        <taxon>Clostridia</taxon>
        <taxon>Peptostreptococcales</taxon>
        <taxon>Thermotaleaceae</taxon>
        <taxon>Marinisporobacter</taxon>
    </lineage>
</organism>
<dbReference type="GO" id="GO:0051287">
    <property type="term" value="F:NAD binding"/>
    <property type="evidence" value="ECO:0007669"/>
    <property type="project" value="InterPro"/>
</dbReference>
<dbReference type="Gene3D" id="1.20.5.100">
    <property type="entry name" value="Cytochrome c1, transmembrane anchor, C-terminal"/>
    <property type="match status" value="1"/>
</dbReference>
<dbReference type="GO" id="GO:0003979">
    <property type="term" value="F:UDP-glucose 6-dehydrogenase activity"/>
    <property type="evidence" value="ECO:0007669"/>
    <property type="project" value="UniProtKB-EC"/>
</dbReference>
<dbReference type="AlphaFoldDB" id="A0A4R2KDL5"/>
<dbReference type="RefSeq" id="WP_132246779.1">
    <property type="nucleotide sequence ID" value="NZ_SLWV01000023.1"/>
</dbReference>
<feature type="binding site" evidence="9">
    <location>
        <position position="257"/>
    </location>
    <ligand>
        <name>substrate</name>
    </ligand>
</feature>
<dbReference type="Pfam" id="PF03720">
    <property type="entry name" value="UDPG_MGDP_dh_C"/>
    <property type="match status" value="1"/>
</dbReference>
<feature type="binding site" evidence="9">
    <location>
        <position position="204"/>
    </location>
    <ligand>
        <name>substrate</name>
    </ligand>
</feature>
<comment type="similarity">
    <text evidence="2 7">Belongs to the UDP-glucose/GDP-mannose dehydrogenase family.</text>
</comment>
<evidence type="ECO:0000256" key="3">
    <source>
        <dbReference type="ARBA" id="ARBA00012954"/>
    </source>
</evidence>
<dbReference type="InterPro" id="IPR028357">
    <property type="entry name" value="UDPglc_DH_bac"/>
</dbReference>
<feature type="binding site" evidence="10">
    <location>
        <position position="121"/>
    </location>
    <ligand>
        <name>NAD(+)</name>
        <dbReference type="ChEBI" id="CHEBI:57540"/>
    </ligand>
</feature>
<feature type="binding site" evidence="10">
    <location>
        <position position="86"/>
    </location>
    <ligand>
        <name>NAD(+)</name>
        <dbReference type="ChEBI" id="CHEBI:57540"/>
    </ligand>
</feature>
<comment type="catalytic activity">
    <reaction evidence="6 7">
        <text>UDP-alpha-D-glucose + 2 NAD(+) + H2O = UDP-alpha-D-glucuronate + 2 NADH + 3 H(+)</text>
        <dbReference type="Rhea" id="RHEA:23596"/>
        <dbReference type="ChEBI" id="CHEBI:15377"/>
        <dbReference type="ChEBI" id="CHEBI:15378"/>
        <dbReference type="ChEBI" id="CHEBI:57540"/>
        <dbReference type="ChEBI" id="CHEBI:57945"/>
        <dbReference type="ChEBI" id="CHEBI:58052"/>
        <dbReference type="ChEBI" id="CHEBI:58885"/>
        <dbReference type="EC" id="1.1.1.22"/>
    </reaction>
</comment>
<evidence type="ECO:0000256" key="5">
    <source>
        <dbReference type="ARBA" id="ARBA00023027"/>
    </source>
</evidence>
<feature type="binding site" evidence="10">
    <location>
        <position position="155"/>
    </location>
    <ligand>
        <name>NAD(+)</name>
        <dbReference type="ChEBI" id="CHEBI:57540"/>
    </ligand>
</feature>
<name>A0A4R2KDL5_9FIRM</name>
<dbReference type="OrthoDB" id="9803238at2"/>
<evidence type="ECO:0000256" key="4">
    <source>
        <dbReference type="ARBA" id="ARBA00023002"/>
    </source>
</evidence>
<dbReference type="InterPro" id="IPR014026">
    <property type="entry name" value="UDP-Glc/GDP-Man_DH_dimer"/>
</dbReference>
<feature type="binding site" evidence="9">
    <location>
        <position position="320"/>
    </location>
    <ligand>
        <name>substrate</name>
    </ligand>
</feature>
<dbReference type="SUPFAM" id="SSF52413">
    <property type="entry name" value="UDP-glucose/GDP-mannose dehydrogenase C-terminal domain"/>
    <property type="match status" value="1"/>
</dbReference>
<protein>
    <recommendedName>
        <fullName evidence="3 7">UDP-glucose 6-dehydrogenase</fullName>
        <ecNumber evidence="3 7">1.1.1.22</ecNumber>
    </recommendedName>
</protein>
<keyword evidence="4 7" id="KW-0560">Oxidoreductase</keyword>
<evidence type="ECO:0000256" key="9">
    <source>
        <dbReference type="PIRSR" id="PIRSR500134-2"/>
    </source>
</evidence>
<feature type="binding site" evidence="10">
    <location>
        <position position="327"/>
    </location>
    <ligand>
        <name>NAD(+)</name>
        <dbReference type="ChEBI" id="CHEBI:57540"/>
    </ligand>
</feature>
<dbReference type="InterPro" id="IPR036291">
    <property type="entry name" value="NAD(P)-bd_dom_sf"/>
</dbReference>
<dbReference type="Proteomes" id="UP000294919">
    <property type="component" value="Unassembled WGS sequence"/>
</dbReference>
<dbReference type="InterPro" id="IPR008927">
    <property type="entry name" value="6-PGluconate_DH-like_C_sf"/>
</dbReference>
<dbReference type="Pfam" id="PF03721">
    <property type="entry name" value="UDPG_MGDP_dh_N"/>
    <property type="match status" value="1"/>
</dbReference>
<feature type="binding site" evidence="9">
    <location>
        <begin position="152"/>
        <end position="155"/>
    </location>
    <ligand>
        <name>substrate</name>
    </ligand>
</feature>
<dbReference type="SUPFAM" id="SSF48179">
    <property type="entry name" value="6-phosphogluconate dehydrogenase C-terminal domain-like"/>
    <property type="match status" value="1"/>
</dbReference>
<evidence type="ECO:0000256" key="10">
    <source>
        <dbReference type="PIRSR" id="PIRSR500134-3"/>
    </source>
</evidence>
<comment type="pathway">
    <text evidence="1">Nucleotide-sugar biosynthesis; UDP-alpha-D-glucuronate biosynthesis; UDP-alpha-D-glucuronate from UDP-alpha-D-glucose: step 1/1.</text>
</comment>
<feature type="binding site" evidence="10">
    <location>
        <position position="35"/>
    </location>
    <ligand>
        <name>NAD(+)</name>
        <dbReference type="ChEBI" id="CHEBI:57540"/>
    </ligand>
</feature>
<dbReference type="Pfam" id="PF00984">
    <property type="entry name" value="UDPG_MGDP_dh"/>
    <property type="match status" value="1"/>
</dbReference>
<reference evidence="12 13" key="1">
    <citation type="submission" date="2019-03" db="EMBL/GenBank/DDBJ databases">
        <title>Genomic Encyclopedia of Type Strains, Phase IV (KMG-IV): sequencing the most valuable type-strain genomes for metagenomic binning, comparative biology and taxonomic classification.</title>
        <authorList>
            <person name="Goeker M."/>
        </authorList>
    </citation>
    <scope>NUCLEOTIDE SEQUENCE [LARGE SCALE GENOMIC DNA]</scope>
    <source>
        <strain evidence="12 13">DSM 102940</strain>
    </source>
</reference>
<dbReference type="PIRSF" id="PIRSF000124">
    <property type="entry name" value="UDPglc_GDPman_dh"/>
    <property type="match status" value="1"/>
</dbReference>
<dbReference type="EC" id="1.1.1.22" evidence="3 7"/>
<sequence length="434" mass="48539">MHIGVVGAGYVGLITSLAFAHMENHVICMDNDIKKINQLNKGVPTIFEEDLESLLHECLDNKNIVFTNDLQETVNQSDILFIAVGTPPNDDGGVDMTQINEVICQLSKFIHDYKIIINKSTVPVGTQKYIKELLVQKGVSEKNFDVVSNPEFLREGKAIFDFLHGDKIVIGSDSQKLKEILEKLYAPFHIEMIFTTPETAELIKYASNAFLSTKISFINEIANLCNKVGADIDTISYALGLDKRISPQFLKAGIGFGGSCFPKDTKALIKIAKTHGCDLKIVKSAVAVNEDQRILPIHILLDHYGDIKGKTISVLGLTFKANTDDIRESPSLYIIHELIKRGVTVQTYDPIASDEVKKIFPHIKYCSNVYDSLTNSICAIICTDWQEFYNLNLTLLKEKMQVPMIIDGRNIFKLEKVKENRIIYYSVGNGSLKS</sequence>
<evidence type="ECO:0000313" key="12">
    <source>
        <dbReference type="EMBL" id="TCO71034.1"/>
    </source>
</evidence>
<dbReference type="EMBL" id="SLWV01000023">
    <property type="protein sequence ID" value="TCO71034.1"/>
    <property type="molecule type" value="Genomic_DNA"/>
</dbReference>
<dbReference type="NCBIfam" id="TIGR03026">
    <property type="entry name" value="NDP-sugDHase"/>
    <property type="match status" value="1"/>
</dbReference>
<proteinExistence type="inferred from homology"/>
<feature type="binding site" evidence="10">
    <location>
        <position position="263"/>
    </location>
    <ligand>
        <name>NAD(+)</name>
        <dbReference type="ChEBI" id="CHEBI:57540"/>
    </ligand>
</feature>
<evidence type="ECO:0000256" key="6">
    <source>
        <dbReference type="ARBA" id="ARBA00047473"/>
    </source>
</evidence>
<dbReference type="SMART" id="SM00984">
    <property type="entry name" value="UDPG_MGDP_dh_C"/>
    <property type="match status" value="1"/>
</dbReference>
<feature type="active site" description="Nucleophile" evidence="8">
    <location>
        <position position="260"/>
    </location>
</feature>
<keyword evidence="5 7" id="KW-0520">NAD</keyword>
<comment type="caution">
    <text evidence="12">The sequence shown here is derived from an EMBL/GenBank/DDBJ whole genome shotgun (WGS) entry which is preliminary data.</text>
</comment>
<gene>
    <name evidence="12" type="ORF">EV214_12322</name>
</gene>
<accession>A0A4R2KDL5</accession>
<dbReference type="InterPro" id="IPR014027">
    <property type="entry name" value="UDP-Glc/GDP-Man_DH_C"/>
</dbReference>
<dbReference type="GO" id="GO:0006065">
    <property type="term" value="P:UDP-glucuronate biosynthetic process"/>
    <property type="evidence" value="ECO:0007669"/>
    <property type="project" value="UniProtKB-UniPathway"/>
</dbReference>
<dbReference type="UniPathway" id="UPA00038">
    <property type="reaction ID" value="UER00491"/>
</dbReference>
<dbReference type="Gene3D" id="3.40.50.720">
    <property type="entry name" value="NAD(P)-binding Rossmann-like Domain"/>
    <property type="match status" value="2"/>
</dbReference>
<evidence type="ECO:0000256" key="2">
    <source>
        <dbReference type="ARBA" id="ARBA00006601"/>
    </source>
</evidence>
<evidence type="ECO:0000256" key="8">
    <source>
        <dbReference type="PIRSR" id="PIRSR500134-1"/>
    </source>
</evidence>
<dbReference type="SUPFAM" id="SSF51735">
    <property type="entry name" value="NAD(P)-binding Rossmann-fold domains"/>
    <property type="match status" value="1"/>
</dbReference>
<dbReference type="PANTHER" id="PTHR43750">
    <property type="entry name" value="UDP-GLUCOSE 6-DEHYDROGENASE TUAD"/>
    <property type="match status" value="1"/>
</dbReference>
<evidence type="ECO:0000256" key="1">
    <source>
        <dbReference type="ARBA" id="ARBA00004701"/>
    </source>
</evidence>
<dbReference type="InterPro" id="IPR017476">
    <property type="entry name" value="UDP-Glc/GDP-Man"/>
</dbReference>
<dbReference type="GO" id="GO:0000271">
    <property type="term" value="P:polysaccharide biosynthetic process"/>
    <property type="evidence" value="ECO:0007669"/>
    <property type="project" value="InterPro"/>
</dbReference>
<keyword evidence="13" id="KW-1185">Reference proteome</keyword>
<evidence type="ECO:0000313" key="13">
    <source>
        <dbReference type="Proteomes" id="UP000294919"/>
    </source>
</evidence>
<feature type="binding site" evidence="10">
    <location>
        <position position="30"/>
    </location>
    <ligand>
        <name>NAD(+)</name>
        <dbReference type="ChEBI" id="CHEBI:57540"/>
    </ligand>
</feature>
<dbReference type="PIRSF" id="PIRSF500134">
    <property type="entry name" value="UDPglc_DH_bac"/>
    <property type="match status" value="1"/>
</dbReference>
<feature type="binding site" evidence="9">
    <location>
        <begin position="249"/>
        <end position="253"/>
    </location>
    <ligand>
        <name>substrate</name>
    </ligand>
</feature>